<proteinExistence type="predicted"/>
<name>L1JBP7_GUITC</name>
<evidence type="ECO:0000313" key="2">
    <source>
        <dbReference type="EnsemblProtists" id="EKX45936"/>
    </source>
</evidence>
<dbReference type="HOGENOM" id="CLU_1942104_0_0_1"/>
<organism evidence="1">
    <name type="scientific">Guillardia theta (strain CCMP2712)</name>
    <name type="common">Cryptophyte</name>
    <dbReference type="NCBI Taxonomy" id="905079"/>
    <lineage>
        <taxon>Eukaryota</taxon>
        <taxon>Cryptophyceae</taxon>
        <taxon>Pyrenomonadales</taxon>
        <taxon>Geminigeraceae</taxon>
        <taxon>Guillardia</taxon>
    </lineage>
</organism>
<protein>
    <submittedName>
        <fullName evidence="1 2">Uncharacterized protein</fullName>
    </submittedName>
</protein>
<reference evidence="2" key="3">
    <citation type="submission" date="2016-03" db="UniProtKB">
        <authorList>
            <consortium name="EnsemblProtists"/>
        </authorList>
    </citation>
    <scope>IDENTIFICATION</scope>
</reference>
<dbReference type="GeneID" id="17302476"/>
<keyword evidence="3" id="KW-1185">Reference proteome</keyword>
<dbReference type="EMBL" id="JH992997">
    <property type="protein sequence ID" value="EKX45936.1"/>
    <property type="molecule type" value="Genomic_DNA"/>
</dbReference>
<dbReference type="Proteomes" id="UP000011087">
    <property type="component" value="Unassembled WGS sequence"/>
</dbReference>
<dbReference type="KEGG" id="gtt:GUITHDRAFT_152611"/>
<dbReference type="PaxDb" id="55529-EKX45936"/>
<reference evidence="1 3" key="1">
    <citation type="journal article" date="2012" name="Nature">
        <title>Algal genomes reveal evolutionary mosaicism and the fate of nucleomorphs.</title>
        <authorList>
            <consortium name="DOE Joint Genome Institute"/>
            <person name="Curtis B.A."/>
            <person name="Tanifuji G."/>
            <person name="Burki F."/>
            <person name="Gruber A."/>
            <person name="Irimia M."/>
            <person name="Maruyama S."/>
            <person name="Arias M.C."/>
            <person name="Ball S.G."/>
            <person name="Gile G.H."/>
            <person name="Hirakawa Y."/>
            <person name="Hopkins J.F."/>
            <person name="Kuo A."/>
            <person name="Rensing S.A."/>
            <person name="Schmutz J."/>
            <person name="Symeonidi A."/>
            <person name="Elias M."/>
            <person name="Eveleigh R.J."/>
            <person name="Herman E.K."/>
            <person name="Klute M.J."/>
            <person name="Nakayama T."/>
            <person name="Obornik M."/>
            <person name="Reyes-Prieto A."/>
            <person name="Armbrust E.V."/>
            <person name="Aves S.J."/>
            <person name="Beiko R.G."/>
            <person name="Coutinho P."/>
            <person name="Dacks J.B."/>
            <person name="Durnford D.G."/>
            <person name="Fast N.M."/>
            <person name="Green B.R."/>
            <person name="Grisdale C.J."/>
            <person name="Hempel F."/>
            <person name="Henrissat B."/>
            <person name="Hoppner M.P."/>
            <person name="Ishida K."/>
            <person name="Kim E."/>
            <person name="Koreny L."/>
            <person name="Kroth P.G."/>
            <person name="Liu Y."/>
            <person name="Malik S.B."/>
            <person name="Maier U.G."/>
            <person name="McRose D."/>
            <person name="Mock T."/>
            <person name="Neilson J.A."/>
            <person name="Onodera N.T."/>
            <person name="Poole A.M."/>
            <person name="Pritham E.J."/>
            <person name="Richards T.A."/>
            <person name="Rocap G."/>
            <person name="Roy S.W."/>
            <person name="Sarai C."/>
            <person name="Schaack S."/>
            <person name="Shirato S."/>
            <person name="Slamovits C.H."/>
            <person name="Spencer D.F."/>
            <person name="Suzuki S."/>
            <person name="Worden A.Z."/>
            <person name="Zauner S."/>
            <person name="Barry K."/>
            <person name="Bell C."/>
            <person name="Bharti A.K."/>
            <person name="Crow J.A."/>
            <person name="Grimwood J."/>
            <person name="Kramer R."/>
            <person name="Lindquist E."/>
            <person name="Lucas S."/>
            <person name="Salamov A."/>
            <person name="McFadden G.I."/>
            <person name="Lane C.E."/>
            <person name="Keeling P.J."/>
            <person name="Gray M.W."/>
            <person name="Grigoriev I.V."/>
            <person name="Archibald J.M."/>
        </authorList>
    </citation>
    <scope>NUCLEOTIDE SEQUENCE</scope>
    <source>
        <strain evidence="1 3">CCMP2712</strain>
    </source>
</reference>
<dbReference type="RefSeq" id="XP_005832916.1">
    <property type="nucleotide sequence ID" value="XM_005832859.1"/>
</dbReference>
<evidence type="ECO:0000313" key="3">
    <source>
        <dbReference type="Proteomes" id="UP000011087"/>
    </source>
</evidence>
<gene>
    <name evidence="1" type="ORF">GUITHDRAFT_152611</name>
</gene>
<sequence length="130" mass="14884">MSEAFHPSVKRDGRGLRVWKTPEFQSHKPNLHGSALQVRSHTAKKGSEICKIEIEPRQRSDCGDGRQRYMQPAFGARARDAMDWRNMKVAEPAPRNLEAPPWLKCSYDHPFYVRNVGKPVLQKRCLMVGA</sequence>
<dbReference type="EnsemblProtists" id="EKX45936">
    <property type="protein sequence ID" value="EKX45936"/>
    <property type="gene ID" value="GUITHDRAFT_152611"/>
</dbReference>
<reference evidence="3" key="2">
    <citation type="submission" date="2012-11" db="EMBL/GenBank/DDBJ databases">
        <authorList>
            <person name="Kuo A."/>
            <person name="Curtis B.A."/>
            <person name="Tanifuji G."/>
            <person name="Burki F."/>
            <person name="Gruber A."/>
            <person name="Irimia M."/>
            <person name="Maruyama S."/>
            <person name="Arias M.C."/>
            <person name="Ball S.G."/>
            <person name="Gile G.H."/>
            <person name="Hirakawa Y."/>
            <person name="Hopkins J.F."/>
            <person name="Rensing S.A."/>
            <person name="Schmutz J."/>
            <person name="Symeonidi A."/>
            <person name="Elias M."/>
            <person name="Eveleigh R.J."/>
            <person name="Herman E.K."/>
            <person name="Klute M.J."/>
            <person name="Nakayama T."/>
            <person name="Obornik M."/>
            <person name="Reyes-Prieto A."/>
            <person name="Armbrust E.V."/>
            <person name="Aves S.J."/>
            <person name="Beiko R.G."/>
            <person name="Coutinho P."/>
            <person name="Dacks J.B."/>
            <person name="Durnford D.G."/>
            <person name="Fast N.M."/>
            <person name="Green B.R."/>
            <person name="Grisdale C."/>
            <person name="Hempe F."/>
            <person name="Henrissat B."/>
            <person name="Hoppner M.P."/>
            <person name="Ishida K.-I."/>
            <person name="Kim E."/>
            <person name="Koreny L."/>
            <person name="Kroth P.G."/>
            <person name="Liu Y."/>
            <person name="Malik S.-B."/>
            <person name="Maier U.G."/>
            <person name="McRose D."/>
            <person name="Mock T."/>
            <person name="Neilson J.A."/>
            <person name="Onodera N.T."/>
            <person name="Poole A.M."/>
            <person name="Pritham E.J."/>
            <person name="Richards T.A."/>
            <person name="Rocap G."/>
            <person name="Roy S.W."/>
            <person name="Sarai C."/>
            <person name="Schaack S."/>
            <person name="Shirato S."/>
            <person name="Slamovits C.H."/>
            <person name="Spencer D.F."/>
            <person name="Suzuki S."/>
            <person name="Worden A.Z."/>
            <person name="Zauner S."/>
            <person name="Barry K."/>
            <person name="Bell C."/>
            <person name="Bharti A.K."/>
            <person name="Crow J.A."/>
            <person name="Grimwood J."/>
            <person name="Kramer R."/>
            <person name="Lindquist E."/>
            <person name="Lucas S."/>
            <person name="Salamov A."/>
            <person name="McFadden G.I."/>
            <person name="Lane C.E."/>
            <person name="Keeling P.J."/>
            <person name="Gray M.W."/>
            <person name="Grigoriev I.V."/>
            <person name="Archibald J.M."/>
        </authorList>
    </citation>
    <scope>NUCLEOTIDE SEQUENCE</scope>
    <source>
        <strain evidence="3">CCMP2712</strain>
    </source>
</reference>
<evidence type="ECO:0000313" key="1">
    <source>
        <dbReference type="EMBL" id="EKX45936.1"/>
    </source>
</evidence>
<dbReference type="AlphaFoldDB" id="L1JBP7"/>
<accession>L1JBP7</accession>